<keyword evidence="4 9" id="KW-0317">Glutathione biosynthesis</keyword>
<organism evidence="14 15">
    <name type="scientific">Meristemomyces frigidus</name>
    <dbReference type="NCBI Taxonomy" id="1508187"/>
    <lineage>
        <taxon>Eukaryota</taxon>
        <taxon>Fungi</taxon>
        <taxon>Dikarya</taxon>
        <taxon>Ascomycota</taxon>
        <taxon>Pezizomycotina</taxon>
        <taxon>Dothideomycetes</taxon>
        <taxon>Dothideomycetidae</taxon>
        <taxon>Mycosphaerellales</taxon>
        <taxon>Teratosphaeriaceae</taxon>
        <taxon>Meristemomyces</taxon>
    </lineage>
</organism>
<dbReference type="EMBL" id="JAVRRL010000014">
    <property type="protein sequence ID" value="KAK5115026.1"/>
    <property type="molecule type" value="Genomic_DNA"/>
</dbReference>
<sequence>MTTPQHYGPPPGVPPSTVSQLGEDDELEDNVALAHLISEVKDYQLTHGNLLKLVRFEEPTRVPTTGVNISCQPTKFPTHFFDQAMALQQPMQELYLRALSDTTWLYSVLGPQIESEPDGVMAKLWNIHMRCEAAGPVQEFSCGLFRSDYMLNETASSGSLGDAQKEVTLKQVEMNTFSCAGACHGEIVGNMHQALLRRRLAEDGIDPTPQSVLPTNTNTSDIVNCLAMAHRTYESQFGLVSAHITMDDRRTAPQRRCVLMIVQPYNFNVADERPIEYGLWKDVNVPCYRCEWQDIPKHAFLGGDRALFYRPLSSKKEYEVSVVYYRAGYDLREYADDIEGSDIRYMLETSRAIKCPDILGHLVGFKSVQRALAEAGVVERFSTGLDGAQVAAVKDTFMSMYALGDMATDEGKEVALDHSFMKDYVLKPNLEGGGNNIFSTDIPAFLEHIPLNDWHRYNYQRLITPPAETTGILLTTNEIYQGPVVSELGILGLAMWRRDHAGKEDVKIFENKAIGFTFKTKPTDVDEMSVVKGYGCFDTPMLV</sequence>
<dbReference type="InterPro" id="IPR037013">
    <property type="entry name" value="GSH-S_sub-bd_sf"/>
</dbReference>
<keyword evidence="3 9" id="KW-0436">Ligase</keyword>
<dbReference type="InterPro" id="IPR014042">
    <property type="entry name" value="Glutathione_synthase_a-hlx"/>
</dbReference>
<dbReference type="GO" id="GO:0005524">
    <property type="term" value="F:ATP binding"/>
    <property type="evidence" value="ECO:0007669"/>
    <property type="project" value="UniProtKB-UniRule"/>
</dbReference>
<dbReference type="GO" id="GO:0043295">
    <property type="term" value="F:glutathione binding"/>
    <property type="evidence" value="ECO:0007669"/>
    <property type="project" value="UniProtKB-UniRule"/>
</dbReference>
<evidence type="ECO:0000256" key="8">
    <source>
        <dbReference type="ARBA" id="ARBA00022842"/>
    </source>
</evidence>
<keyword evidence="6 9" id="KW-0547">Nucleotide-binding</keyword>
<dbReference type="GO" id="GO:0000287">
    <property type="term" value="F:magnesium ion binding"/>
    <property type="evidence" value="ECO:0007669"/>
    <property type="project" value="UniProtKB-UniRule"/>
</dbReference>
<dbReference type="PIRSF" id="PIRSF001558">
    <property type="entry name" value="GSHase"/>
    <property type="match status" value="1"/>
</dbReference>
<dbReference type="InterPro" id="IPR016185">
    <property type="entry name" value="PreATP-grasp_dom_sf"/>
</dbReference>
<evidence type="ECO:0000256" key="2">
    <source>
        <dbReference type="ARBA" id="ARBA00010385"/>
    </source>
</evidence>
<evidence type="ECO:0000256" key="7">
    <source>
        <dbReference type="ARBA" id="ARBA00022840"/>
    </source>
</evidence>
<dbReference type="GO" id="GO:0005829">
    <property type="term" value="C:cytosol"/>
    <property type="evidence" value="ECO:0007669"/>
    <property type="project" value="TreeGrafter"/>
</dbReference>
<evidence type="ECO:0000256" key="11">
    <source>
        <dbReference type="PIRSR" id="PIRSR001558-2"/>
    </source>
</evidence>
<feature type="region of interest" description="Disordered" evidence="12">
    <location>
        <begin position="1"/>
        <end position="21"/>
    </location>
</feature>
<evidence type="ECO:0000256" key="10">
    <source>
        <dbReference type="PIRSR" id="PIRSR001558-1"/>
    </source>
</evidence>
<dbReference type="InterPro" id="IPR004887">
    <property type="entry name" value="GSH_synth_subst-bd"/>
</dbReference>
<dbReference type="AlphaFoldDB" id="A0AAN7YQE8"/>
<keyword evidence="7 9" id="KW-0067">ATP-binding</keyword>
<evidence type="ECO:0000313" key="15">
    <source>
        <dbReference type="Proteomes" id="UP001310890"/>
    </source>
</evidence>
<dbReference type="InterPro" id="IPR014049">
    <property type="entry name" value="Glutathione_synthase_N_euk"/>
</dbReference>
<keyword evidence="5 9" id="KW-0479">Metal-binding</keyword>
<accession>A0AAN7YQE8</accession>
<dbReference type="PANTHER" id="PTHR11130">
    <property type="entry name" value="GLUTATHIONE SYNTHETASE"/>
    <property type="match status" value="1"/>
</dbReference>
<dbReference type="InterPro" id="IPR014709">
    <property type="entry name" value="Glutathione_synthase_C_euk"/>
</dbReference>
<dbReference type="Proteomes" id="UP001310890">
    <property type="component" value="Unassembled WGS sequence"/>
</dbReference>
<protein>
    <recommendedName>
        <fullName evidence="9">Glutathione synthetase</fullName>
        <shortName evidence="9">GSH-S</shortName>
        <ecNumber evidence="9">6.3.2.3</ecNumber>
    </recommendedName>
</protein>
<dbReference type="PANTHER" id="PTHR11130:SF0">
    <property type="entry name" value="GLUTATHIONE SYNTHETASE"/>
    <property type="match status" value="1"/>
</dbReference>
<evidence type="ECO:0000256" key="5">
    <source>
        <dbReference type="ARBA" id="ARBA00022723"/>
    </source>
</evidence>
<evidence type="ECO:0000256" key="3">
    <source>
        <dbReference type="ARBA" id="ARBA00022598"/>
    </source>
</evidence>
<dbReference type="Gene3D" id="3.30.470.20">
    <property type="entry name" value="ATP-grasp fold, B domain"/>
    <property type="match status" value="1"/>
</dbReference>
<dbReference type="Gene3D" id="3.40.50.1760">
    <property type="entry name" value="Glutathione synthase, substrate-binding domain superfamily, eukaryotic"/>
    <property type="match status" value="1"/>
</dbReference>
<dbReference type="Pfam" id="PF03917">
    <property type="entry name" value="GSH_synth_ATP"/>
    <property type="match status" value="1"/>
</dbReference>
<name>A0AAN7YQE8_9PEZI</name>
<dbReference type="Gene3D" id="1.10.1080.10">
    <property type="entry name" value="Glutathione Synthetase, Chain A, domain 3"/>
    <property type="match status" value="1"/>
</dbReference>
<feature type="binding site" evidence="10">
    <location>
        <position position="521"/>
    </location>
    <ligand>
        <name>ATP</name>
        <dbReference type="ChEBI" id="CHEBI:30616"/>
    </ligand>
</feature>
<reference evidence="14" key="1">
    <citation type="submission" date="2023-08" db="EMBL/GenBank/DDBJ databases">
        <title>Black Yeasts Isolated from many extreme environments.</title>
        <authorList>
            <person name="Coleine C."/>
            <person name="Stajich J.E."/>
            <person name="Selbmann L."/>
        </authorList>
    </citation>
    <scope>NUCLEOTIDE SEQUENCE</scope>
    <source>
        <strain evidence="14">CCFEE 5401</strain>
    </source>
</reference>
<feature type="binding site" evidence="10">
    <location>
        <position position="366"/>
    </location>
    <ligand>
        <name>ATP</name>
        <dbReference type="ChEBI" id="CHEBI:30616"/>
    </ligand>
</feature>
<feature type="binding site" evidence="10">
    <location>
        <position position="527"/>
    </location>
    <ligand>
        <name>ATP</name>
        <dbReference type="ChEBI" id="CHEBI:30616"/>
    </ligand>
</feature>
<keyword evidence="8 9" id="KW-0460">Magnesium</keyword>
<dbReference type="InterPro" id="IPR005615">
    <property type="entry name" value="Glutathione_synthase"/>
</dbReference>
<comment type="catalytic activity">
    <reaction evidence="9">
        <text>gamma-L-glutamyl-L-cysteine + glycine + ATP = glutathione + ADP + phosphate + H(+)</text>
        <dbReference type="Rhea" id="RHEA:13557"/>
        <dbReference type="ChEBI" id="CHEBI:15378"/>
        <dbReference type="ChEBI" id="CHEBI:30616"/>
        <dbReference type="ChEBI" id="CHEBI:43474"/>
        <dbReference type="ChEBI" id="CHEBI:57305"/>
        <dbReference type="ChEBI" id="CHEBI:57925"/>
        <dbReference type="ChEBI" id="CHEBI:58173"/>
        <dbReference type="ChEBI" id="CHEBI:456216"/>
        <dbReference type="EC" id="6.3.2.3"/>
    </reaction>
</comment>
<dbReference type="GO" id="GO:0004363">
    <property type="term" value="F:glutathione synthase activity"/>
    <property type="evidence" value="ECO:0007669"/>
    <property type="project" value="UniProtKB-UniRule"/>
</dbReference>
<feature type="binding site" evidence="11">
    <location>
        <position position="431"/>
    </location>
    <ligand>
        <name>Mg(2+)</name>
        <dbReference type="ChEBI" id="CHEBI:18420"/>
    </ligand>
</feature>
<dbReference type="EC" id="6.3.2.3" evidence="9"/>
<dbReference type="Gene3D" id="3.30.1490.80">
    <property type="match status" value="1"/>
</dbReference>
<feature type="domain" description="Glutathione synthase substrate-binding" evidence="13">
    <location>
        <begin position="257"/>
        <end position="363"/>
    </location>
</feature>
<evidence type="ECO:0000256" key="1">
    <source>
        <dbReference type="ARBA" id="ARBA00004965"/>
    </source>
</evidence>
<feature type="binding site" evidence="10">
    <location>
        <begin position="427"/>
        <end position="436"/>
    </location>
    <ligand>
        <name>ATP</name>
        <dbReference type="ChEBI" id="CHEBI:30616"/>
    </ligand>
</feature>
<comment type="pathway">
    <text evidence="1 9">Sulfur metabolism; glutathione biosynthesis; glutathione from L-cysteine and L-glutamate: step 2/2.</text>
</comment>
<comment type="similarity">
    <text evidence="2 9">Belongs to the eukaryotic GSH synthase family.</text>
</comment>
<comment type="caution">
    <text evidence="14">The sequence shown here is derived from an EMBL/GenBank/DDBJ whole genome shotgun (WGS) entry which is preliminary data.</text>
</comment>
<evidence type="ECO:0000259" key="13">
    <source>
        <dbReference type="Pfam" id="PF03199"/>
    </source>
</evidence>
<comment type="cofactor">
    <cofactor evidence="9 11">
        <name>Mg(2+)</name>
        <dbReference type="ChEBI" id="CHEBI:18420"/>
    </cofactor>
    <text evidence="9 11">Binds 1 Mg(2+) ion per subunit.</text>
</comment>
<dbReference type="SUPFAM" id="SSF52440">
    <property type="entry name" value="PreATP-grasp domain"/>
    <property type="match status" value="1"/>
</dbReference>
<evidence type="ECO:0000256" key="6">
    <source>
        <dbReference type="ARBA" id="ARBA00022741"/>
    </source>
</evidence>
<dbReference type="Gene3D" id="3.30.1490.50">
    <property type="match status" value="1"/>
</dbReference>
<evidence type="ECO:0000313" key="14">
    <source>
        <dbReference type="EMBL" id="KAK5115026.1"/>
    </source>
</evidence>
<dbReference type="Pfam" id="PF03199">
    <property type="entry name" value="GSH_synthase"/>
    <property type="match status" value="1"/>
</dbReference>
<evidence type="ECO:0000256" key="12">
    <source>
        <dbReference type="SAM" id="MobiDB-lite"/>
    </source>
</evidence>
<gene>
    <name evidence="14" type="ORF">LTR62_001723</name>
</gene>
<evidence type="ECO:0000256" key="4">
    <source>
        <dbReference type="ARBA" id="ARBA00022684"/>
    </source>
</evidence>
<feature type="binding site" evidence="10">
    <location>
        <position position="487"/>
    </location>
    <ligand>
        <name>ATP</name>
        <dbReference type="ChEBI" id="CHEBI:30616"/>
    </ligand>
</feature>
<evidence type="ECO:0000256" key="9">
    <source>
        <dbReference type="PIRNR" id="PIRNR001558"/>
    </source>
</evidence>
<dbReference type="SUPFAM" id="SSF56059">
    <property type="entry name" value="Glutathione synthetase ATP-binding domain-like"/>
    <property type="match status" value="1"/>
</dbReference>
<proteinExistence type="inferred from homology"/>